<proteinExistence type="inferred from homology"/>
<dbReference type="CDD" id="cd00432">
    <property type="entry name" value="Ribosomal_L18_L5e"/>
    <property type="match status" value="1"/>
</dbReference>
<dbReference type="InterPro" id="IPR057268">
    <property type="entry name" value="Ribosomal_L18"/>
</dbReference>
<dbReference type="GO" id="GO:0005737">
    <property type="term" value="C:cytoplasm"/>
    <property type="evidence" value="ECO:0007669"/>
    <property type="project" value="UniProtKB-ARBA"/>
</dbReference>
<keyword evidence="5 7" id="KW-0687">Ribonucleoprotein</keyword>
<dbReference type="GO" id="GO:0008097">
    <property type="term" value="F:5S rRNA binding"/>
    <property type="evidence" value="ECO:0007669"/>
    <property type="project" value="TreeGrafter"/>
</dbReference>
<dbReference type="InterPro" id="IPR004389">
    <property type="entry name" value="Ribosomal_uL18_bac-type"/>
</dbReference>
<dbReference type="NCBIfam" id="TIGR00060">
    <property type="entry name" value="L18_bact"/>
    <property type="match status" value="1"/>
</dbReference>
<accession>A0A0K1P7I5</accession>
<evidence type="ECO:0000256" key="1">
    <source>
        <dbReference type="ARBA" id="ARBA00007116"/>
    </source>
</evidence>
<dbReference type="GO" id="GO:0003735">
    <property type="term" value="F:structural constituent of ribosome"/>
    <property type="evidence" value="ECO:0007669"/>
    <property type="project" value="InterPro"/>
</dbReference>
<evidence type="ECO:0000313" key="9">
    <source>
        <dbReference type="Proteomes" id="UP000067243"/>
    </source>
</evidence>
<dbReference type="RefSeq" id="WP_075048811.1">
    <property type="nucleotide sequence ID" value="NZ_CP012328.1"/>
</dbReference>
<keyword evidence="4 7" id="KW-0689">Ribosomal protein</keyword>
<evidence type="ECO:0000256" key="6">
    <source>
        <dbReference type="ARBA" id="ARBA00035197"/>
    </source>
</evidence>
<organism evidence="8 9">
    <name type="scientific">Spiroplasma turonicum</name>
    <dbReference type="NCBI Taxonomy" id="216946"/>
    <lineage>
        <taxon>Bacteria</taxon>
        <taxon>Bacillati</taxon>
        <taxon>Mycoplasmatota</taxon>
        <taxon>Mollicutes</taxon>
        <taxon>Entomoplasmatales</taxon>
        <taxon>Spiroplasmataceae</taxon>
        <taxon>Spiroplasma</taxon>
    </lineage>
</organism>
<dbReference type="STRING" id="216946.STURO_v1c10030"/>
<evidence type="ECO:0000256" key="5">
    <source>
        <dbReference type="ARBA" id="ARBA00023274"/>
    </source>
</evidence>
<dbReference type="EMBL" id="CP012328">
    <property type="protein sequence ID" value="AKU80253.1"/>
    <property type="molecule type" value="Genomic_DNA"/>
</dbReference>
<dbReference type="AlphaFoldDB" id="A0A0K1P7I5"/>
<evidence type="ECO:0000256" key="7">
    <source>
        <dbReference type="HAMAP-Rule" id="MF_01337"/>
    </source>
</evidence>
<keyword evidence="2 7" id="KW-0699">rRNA-binding</keyword>
<evidence type="ECO:0000256" key="2">
    <source>
        <dbReference type="ARBA" id="ARBA00022730"/>
    </source>
</evidence>
<dbReference type="InterPro" id="IPR005484">
    <property type="entry name" value="Ribosomal_uL18_bac/plant/anim"/>
</dbReference>
<reference evidence="8 9" key="1">
    <citation type="journal article" date="2015" name="Genome Announc.">
        <title>Complete Genome Sequence of Spiroplasma turonicum Strain Tab4cT, a Parasite of a Horse Fly, Haematopota sp. (Diptera: Tabanidae).</title>
        <authorList>
            <person name="Davis R.E."/>
            <person name="Shao J."/>
            <person name="Zhao Y."/>
            <person name="Gasparich G.E."/>
            <person name="Gaynor B.J."/>
            <person name="Donofrio N."/>
        </authorList>
    </citation>
    <scope>NUCLEOTIDE SEQUENCE [LARGE SCALE GENOMIC DNA]</scope>
    <source>
        <strain evidence="8 9">Tab4c</strain>
    </source>
</reference>
<dbReference type="PATRIC" id="fig|216946.3.peg.1043"/>
<evidence type="ECO:0000313" key="8">
    <source>
        <dbReference type="EMBL" id="AKU80253.1"/>
    </source>
</evidence>
<dbReference type="Proteomes" id="UP000067243">
    <property type="component" value="Chromosome"/>
</dbReference>
<comment type="subunit">
    <text evidence="7">Part of the 50S ribosomal subunit; part of the 5S rRNA/L5/L18/L25 subcomplex. Contacts the 5S and 23S rRNAs.</text>
</comment>
<keyword evidence="3 7" id="KW-0694">RNA-binding</keyword>
<dbReference type="GO" id="GO:1990904">
    <property type="term" value="C:ribonucleoprotein complex"/>
    <property type="evidence" value="ECO:0007669"/>
    <property type="project" value="UniProtKB-KW"/>
</dbReference>
<comment type="similarity">
    <text evidence="1 7">Belongs to the universal ribosomal protein uL18 family.</text>
</comment>
<dbReference type="OrthoDB" id="9810939at2"/>
<dbReference type="KEGG" id="stur:STURON_001007"/>
<dbReference type="Pfam" id="PF00861">
    <property type="entry name" value="Ribosomal_L18p"/>
    <property type="match status" value="1"/>
</dbReference>
<dbReference type="FunFam" id="3.30.420.100:FF:000001">
    <property type="entry name" value="50S ribosomal protein L18"/>
    <property type="match status" value="1"/>
</dbReference>
<dbReference type="PANTHER" id="PTHR12899">
    <property type="entry name" value="39S RIBOSOMAL PROTEIN L18, MITOCHONDRIAL"/>
    <property type="match status" value="1"/>
</dbReference>
<dbReference type="SUPFAM" id="SSF53137">
    <property type="entry name" value="Translational machinery components"/>
    <property type="match status" value="1"/>
</dbReference>
<evidence type="ECO:0000256" key="4">
    <source>
        <dbReference type="ARBA" id="ARBA00022980"/>
    </source>
</evidence>
<dbReference type="HAMAP" id="MF_01337_B">
    <property type="entry name" value="Ribosomal_uL18_B"/>
    <property type="match status" value="1"/>
</dbReference>
<dbReference type="Gene3D" id="3.30.420.100">
    <property type="match status" value="1"/>
</dbReference>
<protein>
    <recommendedName>
        <fullName evidence="6 7">Large ribosomal subunit protein uL18</fullName>
    </recommendedName>
</protein>
<dbReference type="PANTHER" id="PTHR12899:SF3">
    <property type="entry name" value="LARGE RIBOSOMAL SUBUNIT PROTEIN UL18M"/>
    <property type="match status" value="1"/>
</dbReference>
<sequence>MKYTKQEARKRRHFRVRKKITGTSEKPRLNVFKSNSFFYAQLIDDSKGITIVASSSMKLGLKNGSNIEAAKAVGKDIAEKAKAKKIVNVVFDRGGYLFHGKVKAFAESAKENGMKF</sequence>
<gene>
    <name evidence="7 8" type="primary">rplR</name>
    <name evidence="8" type="ORF">STURON_001007</name>
</gene>
<dbReference type="GO" id="GO:0005840">
    <property type="term" value="C:ribosome"/>
    <property type="evidence" value="ECO:0007669"/>
    <property type="project" value="UniProtKB-KW"/>
</dbReference>
<evidence type="ECO:0000256" key="3">
    <source>
        <dbReference type="ARBA" id="ARBA00022884"/>
    </source>
</evidence>
<name>A0A0K1P7I5_9MOLU</name>
<comment type="function">
    <text evidence="7">This is one of the proteins that bind and probably mediate the attachment of the 5S RNA into the large ribosomal subunit, where it forms part of the central protuberance.</text>
</comment>
<dbReference type="GO" id="GO:0006412">
    <property type="term" value="P:translation"/>
    <property type="evidence" value="ECO:0007669"/>
    <property type="project" value="UniProtKB-UniRule"/>
</dbReference>
<keyword evidence="9" id="KW-1185">Reference proteome</keyword>